<dbReference type="GO" id="GO:0005576">
    <property type="term" value="C:extracellular region"/>
    <property type="evidence" value="ECO:0007669"/>
    <property type="project" value="UniProtKB-SubCell"/>
</dbReference>
<feature type="transmembrane region" description="Helical" evidence="7">
    <location>
        <begin position="12"/>
        <end position="33"/>
    </location>
</feature>
<evidence type="ECO:0000256" key="5">
    <source>
        <dbReference type="ARBA" id="ARBA00022729"/>
    </source>
</evidence>
<comment type="subcellular location">
    <subcellularLocation>
        <location evidence="1 6">Secreted</location>
    </subcellularLocation>
</comment>
<dbReference type="InterPro" id="IPR010264">
    <property type="entry name" value="Self-incomp_S1"/>
</dbReference>
<keyword evidence="4 6" id="KW-0964">Secreted</keyword>
<keyword evidence="7" id="KW-1133">Transmembrane helix</keyword>
<dbReference type="GO" id="GO:0060320">
    <property type="term" value="P:rejection of self pollen"/>
    <property type="evidence" value="ECO:0007669"/>
    <property type="project" value="UniProtKB-KW"/>
</dbReference>
<dbReference type="InParanoid" id="A0A200Q5L4"/>
<evidence type="ECO:0000313" key="8">
    <source>
        <dbReference type="EMBL" id="OVA05763.1"/>
    </source>
</evidence>
<reference evidence="8 9" key="1">
    <citation type="journal article" date="2017" name="Mol. Plant">
        <title>The Genome of Medicinal Plant Macleaya cordata Provides New Insights into Benzylisoquinoline Alkaloids Metabolism.</title>
        <authorList>
            <person name="Liu X."/>
            <person name="Liu Y."/>
            <person name="Huang P."/>
            <person name="Ma Y."/>
            <person name="Qing Z."/>
            <person name="Tang Q."/>
            <person name="Cao H."/>
            <person name="Cheng P."/>
            <person name="Zheng Y."/>
            <person name="Yuan Z."/>
            <person name="Zhou Y."/>
            <person name="Liu J."/>
            <person name="Tang Z."/>
            <person name="Zhuo Y."/>
            <person name="Zhang Y."/>
            <person name="Yu L."/>
            <person name="Huang J."/>
            <person name="Yang P."/>
            <person name="Peng Q."/>
            <person name="Zhang J."/>
            <person name="Jiang W."/>
            <person name="Zhang Z."/>
            <person name="Lin K."/>
            <person name="Ro D.K."/>
            <person name="Chen X."/>
            <person name="Xiong X."/>
            <person name="Shang Y."/>
            <person name="Huang S."/>
            <person name="Zeng J."/>
        </authorList>
    </citation>
    <scope>NUCLEOTIDE SEQUENCE [LARGE SCALE GENOMIC DNA]</scope>
    <source>
        <strain evidence="9">cv. BLH2017</strain>
        <tissue evidence="8">Root</tissue>
    </source>
</reference>
<evidence type="ECO:0000256" key="6">
    <source>
        <dbReference type="RuleBase" id="RU367044"/>
    </source>
</evidence>
<dbReference type="Proteomes" id="UP000195402">
    <property type="component" value="Unassembled WGS sequence"/>
</dbReference>
<keyword evidence="7" id="KW-0472">Membrane</keyword>
<organism evidence="8 9">
    <name type="scientific">Macleaya cordata</name>
    <name type="common">Five-seeded plume-poppy</name>
    <name type="synonym">Bocconia cordata</name>
    <dbReference type="NCBI Taxonomy" id="56857"/>
    <lineage>
        <taxon>Eukaryota</taxon>
        <taxon>Viridiplantae</taxon>
        <taxon>Streptophyta</taxon>
        <taxon>Embryophyta</taxon>
        <taxon>Tracheophyta</taxon>
        <taxon>Spermatophyta</taxon>
        <taxon>Magnoliopsida</taxon>
        <taxon>Ranunculales</taxon>
        <taxon>Papaveraceae</taxon>
        <taxon>Papaveroideae</taxon>
        <taxon>Macleaya</taxon>
    </lineage>
</organism>
<keyword evidence="3 6" id="KW-0713">Self-incompatibility</keyword>
<dbReference type="PANTHER" id="PTHR31232:SF18">
    <property type="entry name" value="S-PROTEIN HOMOLOG"/>
    <property type="match status" value="1"/>
</dbReference>
<evidence type="ECO:0000256" key="4">
    <source>
        <dbReference type="ARBA" id="ARBA00022525"/>
    </source>
</evidence>
<protein>
    <recommendedName>
        <fullName evidence="6">S-protein homolog</fullName>
    </recommendedName>
</protein>
<evidence type="ECO:0000256" key="1">
    <source>
        <dbReference type="ARBA" id="ARBA00004613"/>
    </source>
</evidence>
<proteinExistence type="inferred from homology"/>
<dbReference type="EMBL" id="MVGT01003007">
    <property type="protein sequence ID" value="OVA05763.1"/>
    <property type="molecule type" value="Genomic_DNA"/>
</dbReference>
<evidence type="ECO:0000256" key="7">
    <source>
        <dbReference type="SAM" id="Phobius"/>
    </source>
</evidence>
<comment type="similarity">
    <text evidence="2 6">Belongs to the plant self-incompatibility (S1) protein family.</text>
</comment>
<dbReference type="OMA" id="YAFGRTD"/>
<gene>
    <name evidence="8" type="ORF">BVC80_9037g17</name>
</gene>
<accession>A0A200Q5L4</accession>
<keyword evidence="5" id="KW-0732">Signal</keyword>
<dbReference type="AlphaFoldDB" id="A0A200Q5L4"/>
<evidence type="ECO:0000256" key="2">
    <source>
        <dbReference type="ARBA" id="ARBA00005581"/>
    </source>
</evidence>
<dbReference type="PANTHER" id="PTHR31232">
    <property type="match status" value="1"/>
</dbReference>
<comment type="caution">
    <text evidence="8">The sequence shown here is derived from an EMBL/GenBank/DDBJ whole genome shotgun (WGS) entry which is preliminary data.</text>
</comment>
<name>A0A200Q5L4_MACCD</name>
<evidence type="ECO:0000313" key="9">
    <source>
        <dbReference type="Proteomes" id="UP000195402"/>
    </source>
</evidence>
<keyword evidence="9" id="KW-1185">Reference proteome</keyword>
<sequence length="146" mass="16014">MGITKSDRKVLIVVVAILVMSSSMFVAVNAFYFSKKTIHLQNDLEGGESLWVHCKSKDDDLGEHVLRTGQAVQWSFRPNIWGTTLFYCYVSRGRGVVGFDIYGGHASSYAQCGAWSARWDGIYYAFGRTDCSDPASGGWGGAVSIP</sequence>
<keyword evidence="7" id="KW-0812">Transmembrane</keyword>
<dbReference type="Pfam" id="PF05938">
    <property type="entry name" value="Self-incomp_S1"/>
    <property type="match status" value="1"/>
</dbReference>
<dbReference type="OrthoDB" id="1842729at2759"/>
<evidence type="ECO:0000256" key="3">
    <source>
        <dbReference type="ARBA" id="ARBA00022471"/>
    </source>
</evidence>